<dbReference type="InterPro" id="IPR050425">
    <property type="entry name" value="NAD(P)_dehydrat-like"/>
</dbReference>
<keyword evidence="4" id="KW-0284">Flavonoid biosynthesis</keyword>
<evidence type="ECO:0000313" key="17">
    <source>
        <dbReference type="Proteomes" id="UP001188597"/>
    </source>
</evidence>
<dbReference type="GO" id="GO:0045552">
    <property type="term" value="F:dihydroflavanol 4-reductase activity"/>
    <property type="evidence" value="ECO:0007669"/>
    <property type="project" value="UniProtKB-EC"/>
</dbReference>
<dbReference type="InterPro" id="IPR036291">
    <property type="entry name" value="NAD(P)-bd_dom_sf"/>
</dbReference>
<dbReference type="GO" id="GO:0047890">
    <property type="term" value="F:flavanone 4-reductase activity"/>
    <property type="evidence" value="ECO:0007669"/>
    <property type="project" value="UniProtKB-EC"/>
</dbReference>
<comment type="similarity">
    <text evidence="5">Belongs to the NAD(P)-dependent epimerase/dehydratase family. Dihydroflavonol-4-reductase subfamily.</text>
</comment>
<evidence type="ECO:0000256" key="14">
    <source>
        <dbReference type="SAM" id="MobiDB-lite"/>
    </source>
</evidence>
<name>A0AA88WU76_9ASTE</name>
<dbReference type="EMBL" id="JAVXUP010000318">
    <property type="protein sequence ID" value="KAK3031103.1"/>
    <property type="molecule type" value="Genomic_DNA"/>
</dbReference>
<dbReference type="AlphaFoldDB" id="A0AA88WU76"/>
<accession>A0AA88WU76</accession>
<feature type="non-terminal residue" evidence="16">
    <location>
        <position position="1"/>
    </location>
</feature>
<evidence type="ECO:0000256" key="10">
    <source>
        <dbReference type="ARBA" id="ARBA00042087"/>
    </source>
</evidence>
<dbReference type="GO" id="GO:0009813">
    <property type="term" value="P:flavonoid biosynthetic process"/>
    <property type="evidence" value="ECO:0007669"/>
    <property type="project" value="UniProtKB-KW"/>
</dbReference>
<reference evidence="16" key="1">
    <citation type="submission" date="2022-12" db="EMBL/GenBank/DDBJ databases">
        <title>Draft genome assemblies for two species of Escallonia (Escalloniales).</title>
        <authorList>
            <person name="Chanderbali A."/>
            <person name="Dervinis C."/>
            <person name="Anghel I."/>
            <person name="Soltis D."/>
            <person name="Soltis P."/>
            <person name="Zapata F."/>
        </authorList>
    </citation>
    <scope>NUCLEOTIDE SEQUENCE</scope>
    <source>
        <strain evidence="16">UCBG64.0493</strain>
        <tissue evidence="16">Leaf</tissue>
    </source>
</reference>
<comment type="caution">
    <text evidence="16">The sequence shown here is derived from an EMBL/GenBank/DDBJ whole genome shotgun (WGS) entry which is preliminary data.</text>
</comment>
<evidence type="ECO:0000256" key="9">
    <source>
        <dbReference type="ARBA" id="ARBA00039963"/>
    </source>
</evidence>
<evidence type="ECO:0000256" key="11">
    <source>
        <dbReference type="ARBA" id="ARBA00042831"/>
    </source>
</evidence>
<feature type="compositionally biased region" description="Basic and acidic residues" evidence="14">
    <location>
        <begin position="334"/>
        <end position="347"/>
    </location>
</feature>
<evidence type="ECO:0000256" key="3">
    <source>
        <dbReference type="ARBA" id="ARBA00023002"/>
    </source>
</evidence>
<dbReference type="Proteomes" id="UP001188597">
    <property type="component" value="Unassembled WGS sequence"/>
</dbReference>
<feature type="region of interest" description="Disordered" evidence="14">
    <location>
        <begin position="310"/>
        <end position="347"/>
    </location>
</feature>
<keyword evidence="2" id="KW-0521">NADP</keyword>
<comment type="function">
    <text evidence="6">Bifunctional enzyme involved in flavonoid metabolism.</text>
</comment>
<evidence type="ECO:0000313" key="16">
    <source>
        <dbReference type="EMBL" id="KAK3031103.1"/>
    </source>
</evidence>
<evidence type="ECO:0000256" key="7">
    <source>
        <dbReference type="ARBA" id="ARBA00039055"/>
    </source>
</evidence>
<dbReference type="EC" id="1.1.1.219" evidence="8"/>
<evidence type="ECO:0000256" key="13">
    <source>
        <dbReference type="ARBA" id="ARBA00049132"/>
    </source>
</evidence>
<dbReference type="PANTHER" id="PTHR10366:SF849">
    <property type="entry name" value="NAD-DEPENDENT EPIMERASE_DEHYDRATASE DOMAIN-CONTAINING PROTEIN"/>
    <property type="match status" value="1"/>
</dbReference>
<evidence type="ECO:0000256" key="6">
    <source>
        <dbReference type="ARBA" id="ARBA00037100"/>
    </source>
</evidence>
<dbReference type="EC" id="1.1.1.234" evidence="7"/>
<evidence type="ECO:0000256" key="2">
    <source>
        <dbReference type="ARBA" id="ARBA00022857"/>
    </source>
</evidence>
<dbReference type="SUPFAM" id="SSF51735">
    <property type="entry name" value="NAD(P)-binding Rossmann-fold domains"/>
    <property type="match status" value="2"/>
</dbReference>
<keyword evidence="3" id="KW-0560">Oxidoreductase</keyword>
<dbReference type="InterPro" id="IPR001509">
    <property type="entry name" value="Epimerase_deHydtase"/>
</dbReference>
<dbReference type="Gene3D" id="3.40.50.720">
    <property type="entry name" value="NAD(P)-binding Rossmann-like Domain"/>
    <property type="match status" value="2"/>
</dbReference>
<evidence type="ECO:0000256" key="8">
    <source>
        <dbReference type="ARBA" id="ARBA00039057"/>
    </source>
</evidence>
<organism evidence="16 17">
    <name type="scientific">Escallonia herrerae</name>
    <dbReference type="NCBI Taxonomy" id="1293975"/>
    <lineage>
        <taxon>Eukaryota</taxon>
        <taxon>Viridiplantae</taxon>
        <taxon>Streptophyta</taxon>
        <taxon>Embryophyta</taxon>
        <taxon>Tracheophyta</taxon>
        <taxon>Spermatophyta</taxon>
        <taxon>Magnoliopsida</taxon>
        <taxon>eudicotyledons</taxon>
        <taxon>Gunneridae</taxon>
        <taxon>Pentapetalae</taxon>
        <taxon>asterids</taxon>
        <taxon>campanulids</taxon>
        <taxon>Escalloniales</taxon>
        <taxon>Escalloniaceae</taxon>
        <taxon>Escallonia</taxon>
    </lineage>
</organism>
<dbReference type="PANTHER" id="PTHR10366">
    <property type="entry name" value="NAD DEPENDENT EPIMERASE/DEHYDRATASE"/>
    <property type="match status" value="1"/>
</dbReference>
<evidence type="ECO:0000256" key="5">
    <source>
        <dbReference type="ARBA" id="ARBA00023445"/>
    </source>
</evidence>
<dbReference type="CDD" id="cd08958">
    <property type="entry name" value="FR_SDR_e"/>
    <property type="match status" value="2"/>
</dbReference>
<evidence type="ECO:0000256" key="4">
    <source>
        <dbReference type="ARBA" id="ARBA00023241"/>
    </source>
</evidence>
<comment type="catalytic activity">
    <reaction evidence="13">
        <text>a (2R,3S,4S)-leucoanthocyanidin + NADP(+) = a (2R,3R)-dihydroflavonol + NADPH + H(+)</text>
        <dbReference type="Rhea" id="RHEA:54444"/>
        <dbReference type="ChEBI" id="CHEBI:15378"/>
        <dbReference type="ChEBI" id="CHEBI:57783"/>
        <dbReference type="ChEBI" id="CHEBI:58349"/>
        <dbReference type="ChEBI" id="CHEBI:138176"/>
        <dbReference type="ChEBI" id="CHEBI:138188"/>
        <dbReference type="EC" id="1.1.1.219"/>
    </reaction>
</comment>
<protein>
    <recommendedName>
        <fullName evidence="9">Dihydroflavonol 4-reductase</fullName>
        <ecNumber evidence="8">1.1.1.219</ecNumber>
        <ecNumber evidence="7">1.1.1.234</ecNumber>
    </recommendedName>
    <alternativeName>
        <fullName evidence="11">Dihydrokaempferol 4-reductase</fullName>
    </alternativeName>
    <alternativeName>
        <fullName evidence="10">Flavanone 4-reductase</fullName>
    </alternativeName>
</protein>
<comment type="catalytic activity">
    <reaction evidence="12">
        <text>(2S)-flavan-4-ol + NADP(+) = (2S)-flavanone + NADPH + H(+)</text>
        <dbReference type="Rhea" id="RHEA:11228"/>
        <dbReference type="ChEBI" id="CHEBI:15378"/>
        <dbReference type="ChEBI" id="CHEBI:15605"/>
        <dbReference type="ChEBI" id="CHEBI:15606"/>
        <dbReference type="ChEBI" id="CHEBI:57783"/>
        <dbReference type="ChEBI" id="CHEBI:58349"/>
        <dbReference type="EC" id="1.1.1.234"/>
    </reaction>
</comment>
<keyword evidence="17" id="KW-1185">Reference proteome</keyword>
<feature type="domain" description="NAD-dependent epimerase/dehydratase" evidence="15">
    <location>
        <begin position="37"/>
        <end position="228"/>
    </location>
</feature>
<sequence length="672" mass="74013">QVKLYESTPSALPYETDRELERARQSEKEMSGAGKVVCVTGASGYIASWLVKLLLHRGYTVKATVRSLNDPKKTEHLLALDGAKERLHLFEANLLEEESFDSVFHGCDGVFHTASPVYLSVTDPQAQLIDPAVKGTLNVLRSCAKVTSVKRVVVTSSMASVLMNGKPLRPDVVVDETWFSDAEYCEETKAWYPLSKTLAEEAAWKFGKENGIDLVMIHPGFVLGPCLQPTLNFTSEEILNLVKSGGEHLPQGINMNVDIRDVACAHIKAFEIPSASGRYCLVGTSTYSAEALKILRKHYPALNLSEKCEEENPVSPPYQVSNERAKAHAPAYETETHTERERERGREMSGAGKVVCVTGASGYIASWLVKLLLDRGYTVKATVRSLHDPKKTEHLFALDGAKERLHLFEANLVEEESFDSAVDGCDGVFHTASPVYLSVTDPQAELIDPAVKGTLNVLRSCAKVSSVKRVVVTSSMASVLSNNKPLKADVVIDETWYSDAEFCQQTKAWYQLSKTLAEEAAWKFGKENGIDLVMINPGFVIGPCLQPTLNLTSEAILNLVKSGKEVFSNGIYRYVDVRDVACAHIKAFEIPSASGRYCLVGAVTYSAEALKILHKLYPALNLPQKCEEEKPVSAPYQVSKERAKSLGIDFIPLEVTLKDTIEDLKEKNLLSF</sequence>
<evidence type="ECO:0000256" key="12">
    <source>
        <dbReference type="ARBA" id="ARBA00048870"/>
    </source>
</evidence>
<evidence type="ECO:0000256" key="1">
    <source>
        <dbReference type="ARBA" id="ARBA00004935"/>
    </source>
</evidence>
<dbReference type="Pfam" id="PF01370">
    <property type="entry name" value="Epimerase"/>
    <property type="match status" value="2"/>
</dbReference>
<proteinExistence type="inferred from homology"/>
<evidence type="ECO:0000259" key="15">
    <source>
        <dbReference type="Pfam" id="PF01370"/>
    </source>
</evidence>
<dbReference type="FunFam" id="3.40.50.720:FF:000085">
    <property type="entry name" value="Dihydroflavonol reductase"/>
    <property type="match status" value="2"/>
</dbReference>
<gene>
    <name evidence="16" type="ORF">RJ639_036843</name>
</gene>
<comment type="pathway">
    <text evidence="1">Pigment biosynthesis; anthocyanin biosynthesis.</text>
</comment>
<feature type="domain" description="NAD-dependent epimerase/dehydratase" evidence="15">
    <location>
        <begin position="355"/>
        <end position="593"/>
    </location>
</feature>